<dbReference type="AlphaFoldDB" id="A0A2Z3LE42"/>
<dbReference type="SUPFAM" id="SSF110997">
    <property type="entry name" value="Sporulation related repeat"/>
    <property type="match status" value="1"/>
</dbReference>
<proteinExistence type="predicted"/>
<dbReference type="OrthoDB" id="980282at2"/>
<accession>A0A2Z3LE42</accession>
<name>A0A2Z3LE42_9BACT</name>
<protein>
    <recommendedName>
        <fullName evidence="4">SPOR domain-containing protein</fullName>
    </recommendedName>
</protein>
<keyword evidence="1" id="KW-0472">Membrane</keyword>
<dbReference type="RefSeq" id="WP_109997672.1">
    <property type="nucleotide sequence ID" value="NZ_CP029619.1"/>
</dbReference>
<evidence type="ECO:0000313" key="3">
    <source>
        <dbReference type="Proteomes" id="UP000245872"/>
    </source>
</evidence>
<keyword evidence="3" id="KW-1185">Reference proteome</keyword>
<keyword evidence="1" id="KW-0812">Transmembrane</keyword>
<gene>
    <name evidence="2" type="ORF">DK880_01005</name>
</gene>
<dbReference type="EMBL" id="CP029619">
    <property type="protein sequence ID" value="AWN82302.1"/>
    <property type="molecule type" value="Genomic_DNA"/>
</dbReference>
<dbReference type="InterPro" id="IPR036680">
    <property type="entry name" value="SPOR-like_sf"/>
</dbReference>
<keyword evidence="1" id="KW-1133">Transmembrane helix</keyword>
<evidence type="ECO:0000256" key="1">
    <source>
        <dbReference type="SAM" id="Phobius"/>
    </source>
</evidence>
<organism evidence="2 3">
    <name type="scientific">Candidatus Cardinium hertigii</name>
    <dbReference type="NCBI Taxonomy" id="247481"/>
    <lineage>
        <taxon>Bacteria</taxon>
        <taxon>Pseudomonadati</taxon>
        <taxon>Bacteroidota</taxon>
        <taxon>Cytophagia</taxon>
        <taxon>Cytophagales</taxon>
        <taxon>Amoebophilaceae</taxon>
        <taxon>Candidatus Cardinium</taxon>
    </lineage>
</organism>
<feature type="transmembrane region" description="Helical" evidence="1">
    <location>
        <begin position="31"/>
        <end position="51"/>
    </location>
</feature>
<dbReference type="KEGG" id="cher:DK880_01005"/>
<evidence type="ECO:0000313" key="2">
    <source>
        <dbReference type="EMBL" id="AWN82302.1"/>
    </source>
</evidence>
<reference evidence="2 3" key="1">
    <citation type="submission" date="2018-05" db="EMBL/GenBank/DDBJ databases">
        <title>Candidatus Cardinium hertigii Genome Assembly.</title>
        <authorList>
            <person name="Showmaker K.C."/>
            <person name="Walden K.O."/>
            <person name="Fields C.J."/>
            <person name="Lambert K.N."/>
            <person name="Hudson M.E."/>
        </authorList>
    </citation>
    <scope>NUCLEOTIDE SEQUENCE [LARGE SCALE GENOMIC DNA]</scope>
    <source>
        <strain evidence="3">cHgTN10</strain>
    </source>
</reference>
<dbReference type="Gene3D" id="3.30.70.1070">
    <property type="entry name" value="Sporulation related repeat"/>
    <property type="match status" value="1"/>
</dbReference>
<evidence type="ECO:0008006" key="4">
    <source>
        <dbReference type="Google" id="ProtNLM"/>
    </source>
</evidence>
<dbReference type="Proteomes" id="UP000245872">
    <property type="component" value="Chromosome"/>
</dbReference>
<sequence>MATEPVNDHKFGLPEPDFHTLSIKRSNKKPLSLVIAFLSIVGISILLYRAYFVMWFPIKPTEAPIAQPTPVTENKESAHSVSAFPAEEMTTKDSCNALEVNETVSGDEAFKPSNPIKKKESITAVQKQLEAKKQPKPFVKPGSYEVLRIPQGIYHLVVVSYLDKKLATQAIQQLTKKNLGVCLILPNSTQKYYRVTIGHSRTEYEAEQKLKEFKPLYKNIFIMKY</sequence>
<dbReference type="GO" id="GO:0042834">
    <property type="term" value="F:peptidoglycan binding"/>
    <property type="evidence" value="ECO:0007669"/>
    <property type="project" value="InterPro"/>
</dbReference>